<gene>
    <name evidence="4" type="ordered locus">AZC_3921</name>
</gene>
<feature type="region of interest" description="Disordered" evidence="1">
    <location>
        <begin position="1"/>
        <end position="24"/>
    </location>
</feature>
<dbReference type="InterPro" id="IPR003675">
    <property type="entry name" value="Rce1/LyrA-like_dom"/>
</dbReference>
<feature type="transmembrane region" description="Helical" evidence="2">
    <location>
        <begin position="276"/>
        <end position="296"/>
    </location>
</feature>
<dbReference type="AlphaFoldDB" id="A8IKK6"/>
<reference evidence="4 5" key="3">
    <citation type="journal article" date="2008" name="BMC Genomics">
        <title>The genome of the versatile nitrogen fixer Azorhizobium caulinodans ORS571.</title>
        <authorList>
            <person name="Lee KB."/>
            <person name="Backer P.D."/>
            <person name="Aono T."/>
            <person name="Liu CT."/>
            <person name="Suzuki S."/>
            <person name="Suzuki T."/>
            <person name="Kaneko T."/>
            <person name="Yamada M."/>
            <person name="Tabata S."/>
            <person name="Kupfer D.M."/>
            <person name="Najar F.Z."/>
            <person name="Wiley G.B."/>
            <person name="Roe B."/>
            <person name="Binnewies T.T."/>
            <person name="Ussery D.W."/>
            <person name="D'Haeze W."/>
            <person name="Herder J.D."/>
            <person name="Gevers D."/>
            <person name="Vereecke D."/>
            <person name="Holsters M."/>
            <person name="Oyaizu H."/>
        </authorList>
    </citation>
    <scope>NUCLEOTIDE SEQUENCE [LARGE SCALE GENOMIC DNA]</scope>
    <source>
        <strain evidence="5">ATCC 43989 / DSM 5975 / JCM 20966 / LMG 6465 / NBRC 14845 / NCIMB 13405 / ORS 571</strain>
    </source>
</reference>
<dbReference type="eggNOG" id="COG1266">
    <property type="taxonomic scope" value="Bacteria"/>
</dbReference>
<reference evidence="4 5" key="1">
    <citation type="journal article" date="2007" name="Appl. Environ. Microbiol.">
        <title>Rhizobial factors required for stem nodule maturation and maintenance in Sesbania rostrata-Azorhizobium caulinodans ORS571 symbiosis.</title>
        <authorList>
            <person name="Suzuki S."/>
            <person name="Aono T."/>
            <person name="Lee KB."/>
            <person name="Suzuki T."/>
            <person name="Liu CT."/>
            <person name="Miwa H."/>
            <person name="Wakao S."/>
            <person name="Iki T."/>
            <person name="Oyaizu H."/>
        </authorList>
    </citation>
    <scope>NUCLEOTIDE SEQUENCE [LARGE SCALE GENOMIC DNA]</scope>
    <source>
        <strain evidence="5">ATCC 43989 / DSM 5975 / JCM 20966 / LMG 6465 / NBRC 14845 / NCIMB 13405 / ORS 571</strain>
    </source>
</reference>
<evidence type="ECO:0000313" key="4">
    <source>
        <dbReference type="EMBL" id="BAF89919.1"/>
    </source>
</evidence>
<feature type="transmembrane region" description="Helical" evidence="2">
    <location>
        <begin position="222"/>
        <end position="246"/>
    </location>
</feature>
<dbReference type="EMBL" id="AP009384">
    <property type="protein sequence ID" value="BAF89919.1"/>
    <property type="molecule type" value="Genomic_DNA"/>
</dbReference>
<accession>A8IKK6</accession>
<dbReference type="Proteomes" id="UP000000270">
    <property type="component" value="Chromosome"/>
</dbReference>
<evidence type="ECO:0000256" key="2">
    <source>
        <dbReference type="SAM" id="Phobius"/>
    </source>
</evidence>
<dbReference type="GO" id="GO:0080120">
    <property type="term" value="P:CAAX-box protein maturation"/>
    <property type="evidence" value="ECO:0007669"/>
    <property type="project" value="UniProtKB-ARBA"/>
</dbReference>
<name>A8IKK6_AZOC5</name>
<reference evidence="5" key="2">
    <citation type="submission" date="2007-04" db="EMBL/GenBank/DDBJ databases">
        <title>Complete genome sequence of the nitrogen-fixing bacterium Azorhizobium caulinodans ORS571.</title>
        <authorList>
            <person name="Lee K.B."/>
            <person name="Backer P.D."/>
            <person name="Aono T."/>
            <person name="Liu C.T."/>
            <person name="Suzuki S."/>
            <person name="Suzuki T."/>
            <person name="Kaneko T."/>
            <person name="Yamada M."/>
            <person name="Tabata S."/>
            <person name="Kupfer D.M."/>
            <person name="Najar F.Z."/>
            <person name="Wiley G.B."/>
            <person name="Roe B."/>
            <person name="Binnewies T."/>
            <person name="Ussery D."/>
            <person name="Vereecke D."/>
            <person name="Gevers D."/>
            <person name="Holsters M."/>
            <person name="Oyaizu H."/>
        </authorList>
    </citation>
    <scope>NUCLEOTIDE SEQUENCE [LARGE SCALE GENOMIC DNA]</scope>
    <source>
        <strain evidence="5">ATCC 43989 / DSM 5975 / JCM 20966 / LMG 6465 / NBRC 14845 / NCIMB 13405 / ORS 571</strain>
    </source>
</reference>
<keyword evidence="2" id="KW-0472">Membrane</keyword>
<dbReference type="STRING" id="438753.AZC_3921"/>
<dbReference type="KEGG" id="azc:AZC_3921"/>
<keyword evidence="2" id="KW-0812">Transmembrane</keyword>
<dbReference type="GO" id="GO:0004175">
    <property type="term" value="F:endopeptidase activity"/>
    <property type="evidence" value="ECO:0007669"/>
    <property type="project" value="UniProtKB-ARBA"/>
</dbReference>
<feature type="transmembrane region" description="Helical" evidence="2">
    <location>
        <begin position="151"/>
        <end position="171"/>
    </location>
</feature>
<feature type="transmembrane region" description="Helical" evidence="2">
    <location>
        <begin position="110"/>
        <end position="130"/>
    </location>
</feature>
<proteinExistence type="predicted"/>
<evidence type="ECO:0000256" key="1">
    <source>
        <dbReference type="SAM" id="MobiDB-lite"/>
    </source>
</evidence>
<feature type="transmembrane region" description="Helical" evidence="2">
    <location>
        <begin position="55"/>
        <end position="76"/>
    </location>
</feature>
<dbReference type="HOGENOM" id="CLU_932705_0_0_5"/>
<reference evidence="4 5" key="4">
    <citation type="journal article" date="2009" name="Appl. Environ. Microbiol.">
        <title>Comparative genome-wide transcriptional profiling of Azorhizobium caulinodans ORS571 grown under free-living and symbiotic conditions.</title>
        <authorList>
            <person name="Tsukada S."/>
            <person name="Aono T."/>
            <person name="Akiba N."/>
            <person name="Lee KB."/>
            <person name="Liu CT."/>
            <person name="Toyazaki H."/>
            <person name="Oyaizu H."/>
        </authorList>
    </citation>
    <scope>NUCLEOTIDE SEQUENCE [LARGE SCALE GENOMIC DNA]</scope>
    <source>
        <strain evidence="5">ATCC 43989 / DSM 5975 / JCM 20966 / LMG 6465 / NBRC 14845 / NCIMB 13405 / ORS 571</strain>
    </source>
</reference>
<organism evidence="4 5">
    <name type="scientific">Azorhizobium caulinodans (strain ATCC 43989 / DSM 5975 / JCM 20966 / LMG 6465 / NBRC 14845 / NCIMB 13405 / ORS 571)</name>
    <dbReference type="NCBI Taxonomy" id="438753"/>
    <lineage>
        <taxon>Bacteria</taxon>
        <taxon>Pseudomonadati</taxon>
        <taxon>Pseudomonadota</taxon>
        <taxon>Alphaproteobacteria</taxon>
        <taxon>Hyphomicrobiales</taxon>
        <taxon>Xanthobacteraceae</taxon>
        <taxon>Azorhizobium</taxon>
    </lineage>
</organism>
<keyword evidence="5" id="KW-1185">Reference proteome</keyword>
<keyword evidence="2" id="KW-1133">Transmembrane helix</keyword>
<dbReference type="Pfam" id="PF02517">
    <property type="entry name" value="Rce1-like"/>
    <property type="match status" value="1"/>
</dbReference>
<reference evidence="4 5" key="5">
    <citation type="journal article" date="2010" name="Appl. Environ. Microbiol.">
        <title>phrR-like gene praR of Azorhizobium caulinodans ORS571 is essential for symbiosis with Sesbania rostrata and is involved in expression of reb genes.</title>
        <authorList>
            <person name="Akiba N."/>
            <person name="Aono T."/>
            <person name="Toyazaki H."/>
            <person name="Sato S."/>
            <person name="Oyaizu H."/>
        </authorList>
    </citation>
    <scope>NUCLEOTIDE SEQUENCE [LARGE SCALE GENOMIC DNA]</scope>
    <source>
        <strain evidence="5">ATCC 43989 / DSM 5975 / JCM 20966 / LMG 6465 / NBRC 14845 / NCIMB 13405 / ORS 571</strain>
    </source>
</reference>
<feature type="domain" description="CAAX prenyl protease 2/Lysostaphin resistance protein A-like" evidence="3">
    <location>
        <begin position="198"/>
        <end position="282"/>
    </location>
</feature>
<sequence>MSWRGRGADSRAMQPCHRSSSDACPGAPIQWTEPMSVEANFQIARSRLPLLRRGPAWVIGVELVSLVAAYLLPALVVELGAAMVRGAQGLSIEPTAPVEIAAYERWMDVLVIPAVGLGLLAFGWWLARVASAQGVGPDTAVLVRRPWVRRLAAVGLAGLAVALPIAVWGTAAPQWESWLRDLHRHAGPDVVLRWGEGLFLLGILVIWPLGEELFFRGWVWNALRGFWSQPVVMGVTGFIFLVAAASANPEDMLVLLPSTIAFTVARALGGLRSAVLCHLVYVWAAVIWVLSSLIVVRF</sequence>
<feature type="transmembrane region" description="Helical" evidence="2">
    <location>
        <begin position="191"/>
        <end position="210"/>
    </location>
</feature>
<evidence type="ECO:0000259" key="3">
    <source>
        <dbReference type="Pfam" id="PF02517"/>
    </source>
</evidence>
<evidence type="ECO:0000313" key="5">
    <source>
        <dbReference type="Proteomes" id="UP000000270"/>
    </source>
</evidence>
<reference evidence="4 5" key="6">
    <citation type="journal article" date="2011" name="Appl. Environ. Microbiol.">
        <title>Involvement of the azorhizobial chromosome partition gene (parA) in the onset of bacteroid differentiation during Sesbania rostrata stem nodule development.</title>
        <authorList>
            <person name="Liu CT."/>
            <person name="Lee KB."/>
            <person name="Wang YS."/>
            <person name="Peng MH."/>
            <person name="Lee KT."/>
            <person name="Suzuki S."/>
            <person name="Suzuki T."/>
            <person name="Oyaizu H."/>
        </authorList>
    </citation>
    <scope>NUCLEOTIDE SEQUENCE [LARGE SCALE GENOMIC DNA]</scope>
    <source>
        <strain evidence="5">ATCC 43989 / DSM 5975 / JCM 20966 / LMG 6465 / NBRC 14845 / NCIMB 13405 / ORS 571</strain>
    </source>
</reference>
<protein>
    <recommendedName>
        <fullName evidence="3">CAAX prenyl protease 2/Lysostaphin resistance protein A-like domain-containing protein</fullName>
    </recommendedName>
</protein>